<dbReference type="OrthoDB" id="7618846at2"/>
<keyword evidence="3" id="KW-0675">Receptor</keyword>
<dbReference type="Proteomes" id="UP000185161">
    <property type="component" value="Chromosome"/>
</dbReference>
<sequence length="241" mass="25629">MRILSNVLTALTLTASVAPAFAQEIIVTASRRGPEATGGYLADFSAIPTQRSIISLKRSADYAVQTVWIVGDTREAAKRGEELDATMRSVIGSAGKAGVELGIGNYVIEPLTLTNYKRLGYIGDGRPDTSRTNFLVKVRLTPGMDLAAAKAQIAKFVASVAKTGRTTLTVSGDPTLSVVNPDQYRGAIIDLIAADAAEQAKRFGTGYGVAVSGLDRPVEWARAGATEVFLYLPSTYTVRRD</sequence>
<evidence type="ECO:0000313" key="5">
    <source>
        <dbReference type="Proteomes" id="UP000286681"/>
    </source>
</evidence>
<name>A0A1L6JA54_9SPHN</name>
<dbReference type="RefSeq" id="WP_075151553.1">
    <property type="nucleotide sequence ID" value="NZ_CP018820.1"/>
</dbReference>
<keyword evidence="1" id="KW-0732">Signal</keyword>
<organism evidence="2 4">
    <name type="scientific">Sphingomonas koreensis</name>
    <dbReference type="NCBI Taxonomy" id="93064"/>
    <lineage>
        <taxon>Bacteria</taxon>
        <taxon>Pseudomonadati</taxon>
        <taxon>Pseudomonadota</taxon>
        <taxon>Alphaproteobacteria</taxon>
        <taxon>Sphingomonadales</taxon>
        <taxon>Sphingomonadaceae</taxon>
        <taxon>Sphingomonas</taxon>
    </lineage>
</organism>
<accession>A0A1L6JA54</accession>
<dbReference type="STRING" id="93064.BRX40_10620"/>
<dbReference type="EMBL" id="QQWO01000006">
    <property type="protein sequence ID" value="RSV04069.1"/>
    <property type="molecule type" value="Genomic_DNA"/>
</dbReference>
<protein>
    <submittedName>
        <fullName evidence="3">TonB-dependent receptor</fullName>
    </submittedName>
</protein>
<feature type="signal peptide" evidence="1">
    <location>
        <begin position="1"/>
        <end position="22"/>
    </location>
</feature>
<gene>
    <name evidence="2" type="ORF">BRX40_10620</name>
    <name evidence="3" type="ORF">CA257_08315</name>
</gene>
<dbReference type="AlphaFoldDB" id="A0A1L6JA54"/>
<reference evidence="3 5" key="3">
    <citation type="submission" date="2018-07" db="EMBL/GenBank/DDBJ databases">
        <title>Genomic and Epidemiologic Investigation of an Indolent Hospital Outbreak.</title>
        <authorList>
            <person name="Johnson R.C."/>
            <person name="Deming C."/>
            <person name="Conlan S."/>
            <person name="Zellmer C.J."/>
            <person name="Michelin A.V."/>
            <person name="Lee-Lin S."/>
            <person name="Thomas P.J."/>
            <person name="Park M."/>
            <person name="Weingarten R.A."/>
            <person name="Less J."/>
            <person name="Dekker J.P."/>
            <person name="Frank K.M."/>
            <person name="Musser K.A."/>
            <person name="Mcquiston J.R."/>
            <person name="Henderson D.K."/>
            <person name="Lau A.F."/>
            <person name="Palmore T.N."/>
            <person name="Segre J.A."/>
        </authorList>
    </citation>
    <scope>NUCLEOTIDE SEQUENCE [LARGE SCALE GENOMIC DNA]</scope>
    <source>
        <strain evidence="3 5">SK-NIH.Env10_0317</strain>
    </source>
</reference>
<reference evidence="2" key="1">
    <citation type="submission" date="2016-12" db="EMBL/GenBank/DDBJ databases">
        <title>Whole genome sequencing of Sphingomonas koreensis.</title>
        <authorList>
            <person name="Conlan S."/>
            <person name="Thomas P.J."/>
            <person name="Mullikin J."/>
            <person name="Palmore T.N."/>
            <person name="Frank K.M."/>
            <person name="Segre J.A."/>
        </authorList>
    </citation>
    <scope>NUCLEOTIDE SEQUENCE</scope>
    <source>
        <strain evidence="2">ABOJV</strain>
    </source>
</reference>
<keyword evidence="4" id="KW-1185">Reference proteome</keyword>
<evidence type="ECO:0000256" key="1">
    <source>
        <dbReference type="SAM" id="SignalP"/>
    </source>
</evidence>
<evidence type="ECO:0000313" key="4">
    <source>
        <dbReference type="Proteomes" id="UP000185161"/>
    </source>
</evidence>
<proteinExistence type="predicted"/>
<dbReference type="GeneID" id="44133014"/>
<dbReference type="KEGG" id="skr:BRX40_10620"/>
<reference evidence="4" key="2">
    <citation type="submission" date="2016-12" db="EMBL/GenBank/DDBJ databases">
        <title>Whole genome sequencing of Sphingomonas sp. ABOJV.</title>
        <authorList>
            <person name="Conlan S."/>
            <person name="Thomas P.J."/>
            <person name="Mullikin J."/>
            <person name="Palmore T.N."/>
            <person name="Frank K.M."/>
            <person name="Segre J.A."/>
        </authorList>
    </citation>
    <scope>NUCLEOTIDE SEQUENCE [LARGE SCALE GENOMIC DNA]</scope>
    <source>
        <strain evidence="4">ABOJV</strain>
    </source>
</reference>
<dbReference type="Proteomes" id="UP000286681">
    <property type="component" value="Unassembled WGS sequence"/>
</dbReference>
<evidence type="ECO:0000313" key="2">
    <source>
        <dbReference type="EMBL" id="APR52815.1"/>
    </source>
</evidence>
<dbReference type="EMBL" id="CP018820">
    <property type="protein sequence ID" value="APR52815.1"/>
    <property type="molecule type" value="Genomic_DNA"/>
</dbReference>
<evidence type="ECO:0000313" key="3">
    <source>
        <dbReference type="EMBL" id="RSV04069.1"/>
    </source>
</evidence>
<feature type="chain" id="PRO_5041797883" evidence="1">
    <location>
        <begin position="23"/>
        <end position="241"/>
    </location>
</feature>